<evidence type="ECO:0000256" key="5">
    <source>
        <dbReference type="ARBA" id="ARBA00022825"/>
    </source>
</evidence>
<dbReference type="GO" id="GO:0106415">
    <property type="term" value="F:muramoyltetrapeptide carboxypeptidase activity"/>
    <property type="evidence" value="ECO:0007669"/>
    <property type="project" value="UniProtKB-EC"/>
</dbReference>
<evidence type="ECO:0000313" key="10">
    <source>
        <dbReference type="EMBL" id="MBE1599073.1"/>
    </source>
</evidence>
<dbReference type="InterPro" id="IPR003507">
    <property type="entry name" value="S66_fam"/>
</dbReference>
<dbReference type="InterPro" id="IPR040449">
    <property type="entry name" value="Peptidase_S66_N"/>
</dbReference>
<dbReference type="AlphaFoldDB" id="A0A8I0PCB4"/>
<dbReference type="PANTHER" id="PTHR30237:SF2">
    <property type="entry name" value="MUREIN TETRAPEPTIDE CARBOXYPEPTIDASE"/>
    <property type="match status" value="1"/>
</dbReference>
<comment type="similarity">
    <text evidence="1">Belongs to the peptidase S66 family.</text>
</comment>
<comment type="caution">
    <text evidence="10">The sequence shown here is derived from an EMBL/GenBank/DDBJ whole genome shotgun (WGS) entry which is preliminary data.</text>
</comment>
<evidence type="ECO:0000256" key="4">
    <source>
        <dbReference type="ARBA" id="ARBA00022801"/>
    </source>
</evidence>
<evidence type="ECO:0000256" key="6">
    <source>
        <dbReference type="PIRSR" id="PIRSR028757-1"/>
    </source>
</evidence>
<dbReference type="PANTHER" id="PTHR30237">
    <property type="entry name" value="MURAMOYLTETRAPEPTIDE CARBOXYPEPTIDASE"/>
    <property type="match status" value="1"/>
</dbReference>
<dbReference type="GO" id="GO:0008236">
    <property type="term" value="F:serine-type peptidase activity"/>
    <property type="evidence" value="ECO:0007669"/>
    <property type="project" value="UniProtKB-KW"/>
</dbReference>
<feature type="domain" description="LD-carboxypeptidase C-terminal" evidence="9">
    <location>
        <begin position="207"/>
        <end position="318"/>
    </location>
</feature>
<evidence type="ECO:0000256" key="1">
    <source>
        <dbReference type="ARBA" id="ARBA00010233"/>
    </source>
</evidence>
<dbReference type="InterPro" id="IPR040921">
    <property type="entry name" value="Peptidase_S66C"/>
</dbReference>
<protein>
    <submittedName>
        <fullName evidence="10">Muramoyltetrapeptide carboxypeptidase</fullName>
        <ecNumber evidence="10">3.4.17.13</ecNumber>
    </submittedName>
</protein>
<dbReference type="EC" id="3.4.17.13" evidence="10"/>
<keyword evidence="3" id="KW-0645">Protease</keyword>
<accession>A0A8I0PCB4</accession>
<dbReference type="SUPFAM" id="SSF52317">
    <property type="entry name" value="Class I glutamine amidotransferase-like"/>
    <property type="match status" value="1"/>
</dbReference>
<keyword evidence="11" id="KW-1185">Reference proteome</keyword>
<evidence type="ECO:0000256" key="3">
    <source>
        <dbReference type="ARBA" id="ARBA00022670"/>
    </source>
</evidence>
<dbReference type="RefSeq" id="WP_078907611.1">
    <property type="nucleotide sequence ID" value="NZ_JADBGF010000001.1"/>
</dbReference>
<sequence length="356" mass="38262">MDPCAPVVKPYAPLPGSAIGLVTPSSSVNRYPRRSARALQVLTGLGFRPVPAPHAWWDDKERPTPAALAEDIAWCCRHEEISAILCTTGGLRSAELLPHLDFDLLRAARKPLCGFSDITSLLLGVYARAGIVTFHGPSLVPSMGDADGIDPYTADGLLASWRPGGSRVLRPPTATSAHSPRWEVEDHRPRSRVPAGPWRALTPGAGRGRLVGGHLSTVVDLLGTPFCPRTTDCLVFLETNESEVEVIRRELSTLAAAGFFRDAAGLVFGRTPSADRPDELDRCLRELADDHGLPALTDVDLGHTVPITTVPIGVMATLDTARAMLRLDETAVSARKTQRVQDSVTMSSGTPPRRTL</sequence>
<evidence type="ECO:0000259" key="8">
    <source>
        <dbReference type="Pfam" id="PF02016"/>
    </source>
</evidence>
<name>A0A8I0PCB4_9ACTN</name>
<feature type="region of interest" description="Disordered" evidence="7">
    <location>
        <begin position="336"/>
        <end position="356"/>
    </location>
</feature>
<dbReference type="Pfam" id="PF02016">
    <property type="entry name" value="Peptidase_S66"/>
    <property type="match status" value="1"/>
</dbReference>
<dbReference type="Pfam" id="PF17676">
    <property type="entry name" value="Peptidase_S66C"/>
    <property type="match status" value="1"/>
</dbReference>
<reference evidence="10 11" key="1">
    <citation type="submission" date="2020-10" db="EMBL/GenBank/DDBJ databases">
        <title>Sequencing the genomes of 1000 actinobacteria strains.</title>
        <authorList>
            <person name="Klenk H.-P."/>
        </authorList>
    </citation>
    <scope>NUCLEOTIDE SEQUENCE [LARGE SCALE GENOMIC DNA]</scope>
    <source>
        <strain evidence="10 11">DSM 41803</strain>
    </source>
</reference>
<organism evidence="10 11">
    <name type="scientific">Streptomyces stelliscabiei</name>
    <dbReference type="NCBI Taxonomy" id="146820"/>
    <lineage>
        <taxon>Bacteria</taxon>
        <taxon>Bacillati</taxon>
        <taxon>Actinomycetota</taxon>
        <taxon>Actinomycetes</taxon>
        <taxon>Kitasatosporales</taxon>
        <taxon>Streptomycetaceae</taxon>
        <taxon>Streptomyces</taxon>
    </lineage>
</organism>
<evidence type="ECO:0000259" key="9">
    <source>
        <dbReference type="Pfam" id="PF17676"/>
    </source>
</evidence>
<dbReference type="InterPro" id="IPR027461">
    <property type="entry name" value="Carboxypeptidase_A_C_sf"/>
</dbReference>
<feature type="domain" description="LD-carboxypeptidase N-terminal" evidence="8">
    <location>
        <begin position="19"/>
        <end position="136"/>
    </location>
</feature>
<dbReference type="InterPro" id="IPR027478">
    <property type="entry name" value="LdcA_N"/>
</dbReference>
<feature type="active site" description="Charge relay system" evidence="6">
    <location>
        <position position="303"/>
    </location>
</feature>
<gene>
    <name evidence="10" type="ORF">H4687_005202</name>
</gene>
<feature type="active site" description="Charge relay system" evidence="6">
    <location>
        <position position="238"/>
    </location>
</feature>
<dbReference type="GO" id="GO:0006508">
    <property type="term" value="P:proteolysis"/>
    <property type="evidence" value="ECO:0007669"/>
    <property type="project" value="UniProtKB-KW"/>
</dbReference>
<dbReference type="PIRSF" id="PIRSF028757">
    <property type="entry name" value="LD-carboxypeptidase"/>
    <property type="match status" value="1"/>
</dbReference>
<dbReference type="GeneID" id="86829758"/>
<feature type="compositionally biased region" description="Polar residues" evidence="7">
    <location>
        <begin position="340"/>
        <end position="350"/>
    </location>
</feature>
<evidence type="ECO:0000313" key="11">
    <source>
        <dbReference type="Proteomes" id="UP000629287"/>
    </source>
</evidence>
<evidence type="ECO:0000256" key="2">
    <source>
        <dbReference type="ARBA" id="ARBA00022645"/>
    </source>
</evidence>
<dbReference type="InterPro" id="IPR029062">
    <property type="entry name" value="Class_I_gatase-like"/>
</dbReference>
<dbReference type="Gene3D" id="3.40.50.10740">
    <property type="entry name" value="Class I glutamine amidotransferase-like"/>
    <property type="match status" value="1"/>
</dbReference>
<feature type="active site" description="Nucleophile" evidence="6">
    <location>
        <position position="116"/>
    </location>
</feature>
<keyword evidence="5" id="KW-0720">Serine protease</keyword>
<dbReference type="Gene3D" id="3.50.30.60">
    <property type="entry name" value="LD-carboxypeptidase A C-terminal domain-like"/>
    <property type="match status" value="1"/>
</dbReference>
<dbReference type="CDD" id="cd07062">
    <property type="entry name" value="Peptidase_S66_mccF_like"/>
    <property type="match status" value="1"/>
</dbReference>
<dbReference type="OrthoDB" id="9807329at2"/>
<feature type="region of interest" description="Disordered" evidence="7">
    <location>
        <begin position="169"/>
        <end position="199"/>
    </location>
</feature>
<keyword evidence="4 10" id="KW-0378">Hydrolase</keyword>
<dbReference type="Proteomes" id="UP000629287">
    <property type="component" value="Unassembled WGS sequence"/>
</dbReference>
<dbReference type="EMBL" id="JADBGF010000001">
    <property type="protein sequence ID" value="MBE1599073.1"/>
    <property type="molecule type" value="Genomic_DNA"/>
</dbReference>
<dbReference type="SUPFAM" id="SSF141986">
    <property type="entry name" value="LD-carboxypeptidase A C-terminal domain-like"/>
    <property type="match status" value="1"/>
</dbReference>
<evidence type="ECO:0000256" key="7">
    <source>
        <dbReference type="SAM" id="MobiDB-lite"/>
    </source>
</evidence>
<proteinExistence type="inferred from homology"/>
<keyword evidence="2 10" id="KW-0121">Carboxypeptidase</keyword>